<evidence type="ECO:0000256" key="5">
    <source>
        <dbReference type="HAMAP-Rule" id="MF_00358"/>
    </source>
</evidence>
<dbReference type="GO" id="GO:0005840">
    <property type="term" value="C:ribosome"/>
    <property type="evidence" value="ECO:0007669"/>
    <property type="project" value="UniProtKB-KW"/>
</dbReference>
<proteinExistence type="inferred from homology"/>
<gene>
    <name evidence="5 8" type="primary">rpsU</name>
    <name evidence="8" type="ORF">FIV42_04760</name>
</gene>
<sequence length="77" mass="9781">MARDELGPIEVEVRDNNINRALNRLKREIGREGISRELKRRRFYEKPSVAKRRKMREAERRRRKEERRARRRRRRRR</sequence>
<dbReference type="EMBL" id="CP041186">
    <property type="protein sequence ID" value="QDG50070.1"/>
    <property type="molecule type" value="Genomic_DNA"/>
</dbReference>
<keyword evidence="3 5" id="KW-0687">Ribonucleoprotein</keyword>
<evidence type="ECO:0000256" key="2">
    <source>
        <dbReference type="ARBA" id="ARBA00022980"/>
    </source>
</evidence>
<dbReference type="RefSeq" id="WP_141196566.1">
    <property type="nucleotide sequence ID" value="NZ_CP041186.1"/>
</dbReference>
<keyword evidence="9" id="KW-1185">Reference proteome</keyword>
<dbReference type="OrthoDB" id="9811907at2"/>
<dbReference type="Proteomes" id="UP000315995">
    <property type="component" value="Chromosome"/>
</dbReference>
<comment type="similarity">
    <text evidence="1 5 6">Belongs to the bacterial ribosomal protein bS21 family.</text>
</comment>
<dbReference type="NCBIfam" id="TIGR00030">
    <property type="entry name" value="S21p"/>
    <property type="match status" value="1"/>
</dbReference>
<dbReference type="GO" id="GO:0003735">
    <property type="term" value="F:structural constituent of ribosome"/>
    <property type="evidence" value="ECO:0007669"/>
    <property type="project" value="InterPro"/>
</dbReference>
<reference evidence="8 9" key="1">
    <citation type="submission" date="2019-06" db="EMBL/GenBank/DDBJ databases">
        <title>Persicimonas caeni gen. nov., sp. nov., a predatory bacterium isolated from solar saltern.</title>
        <authorList>
            <person name="Wang S."/>
        </authorList>
    </citation>
    <scope>NUCLEOTIDE SEQUENCE [LARGE SCALE GENOMIC DNA]</scope>
    <source>
        <strain evidence="8 9">YN101</strain>
    </source>
</reference>
<dbReference type="GO" id="GO:0006412">
    <property type="term" value="P:translation"/>
    <property type="evidence" value="ECO:0007669"/>
    <property type="project" value="UniProtKB-UniRule"/>
</dbReference>
<dbReference type="InterPro" id="IPR038380">
    <property type="entry name" value="Ribosomal_bS21_sf"/>
</dbReference>
<dbReference type="Pfam" id="PF01165">
    <property type="entry name" value="Ribosomal_S21"/>
    <property type="match status" value="1"/>
</dbReference>
<accession>A0A4Y6PP80</accession>
<dbReference type="HAMAP" id="MF_00358">
    <property type="entry name" value="Ribosomal_bS21"/>
    <property type="match status" value="1"/>
</dbReference>
<keyword evidence="2 5" id="KW-0689">Ribosomal protein</keyword>
<dbReference type="GO" id="GO:1990904">
    <property type="term" value="C:ribonucleoprotein complex"/>
    <property type="evidence" value="ECO:0007669"/>
    <property type="project" value="UniProtKB-KW"/>
</dbReference>
<name>A0A4Y6PP80_PERCE</name>
<evidence type="ECO:0000313" key="8">
    <source>
        <dbReference type="EMBL" id="QDG50070.1"/>
    </source>
</evidence>
<evidence type="ECO:0000256" key="6">
    <source>
        <dbReference type="RuleBase" id="RU000667"/>
    </source>
</evidence>
<dbReference type="InterPro" id="IPR001911">
    <property type="entry name" value="Ribosomal_bS21"/>
</dbReference>
<accession>A0A5B8Y118</accession>
<evidence type="ECO:0000256" key="1">
    <source>
        <dbReference type="ARBA" id="ARBA00006640"/>
    </source>
</evidence>
<evidence type="ECO:0000256" key="7">
    <source>
        <dbReference type="SAM" id="MobiDB-lite"/>
    </source>
</evidence>
<evidence type="ECO:0000256" key="3">
    <source>
        <dbReference type="ARBA" id="ARBA00023274"/>
    </source>
</evidence>
<feature type="region of interest" description="Disordered" evidence="7">
    <location>
        <begin position="45"/>
        <end position="77"/>
    </location>
</feature>
<evidence type="ECO:0000256" key="4">
    <source>
        <dbReference type="ARBA" id="ARBA00035135"/>
    </source>
</evidence>
<dbReference type="PRINTS" id="PR00976">
    <property type="entry name" value="RIBOSOMALS21"/>
</dbReference>
<evidence type="ECO:0000313" key="9">
    <source>
        <dbReference type="Proteomes" id="UP000315995"/>
    </source>
</evidence>
<dbReference type="Gene3D" id="1.20.5.1150">
    <property type="entry name" value="Ribosomal protein S8"/>
    <property type="match status" value="1"/>
</dbReference>
<dbReference type="AlphaFoldDB" id="A0A4Y6PP80"/>
<organism evidence="8 9">
    <name type="scientific">Persicimonas caeni</name>
    <dbReference type="NCBI Taxonomy" id="2292766"/>
    <lineage>
        <taxon>Bacteria</taxon>
        <taxon>Deltaproteobacteria</taxon>
        <taxon>Bradymonadales</taxon>
        <taxon>Bradymonadaceae</taxon>
        <taxon>Persicimonas</taxon>
    </lineage>
</organism>
<protein>
    <recommendedName>
        <fullName evidence="4 5">Small ribosomal subunit protein bS21</fullName>
    </recommendedName>
</protein>